<dbReference type="PANTHER" id="PTHR10963:SF55">
    <property type="entry name" value="GLYCOSIDE HYDROLASE FAMILY 16 PROTEIN"/>
    <property type="match status" value="1"/>
</dbReference>
<evidence type="ECO:0000256" key="2">
    <source>
        <dbReference type="SAM" id="SignalP"/>
    </source>
</evidence>
<dbReference type="EC" id="3.2.1.73" evidence="4"/>
<keyword evidence="5" id="KW-1185">Reference proteome</keyword>
<dbReference type="STRING" id="1642647.PSM36_0129"/>
<evidence type="ECO:0000259" key="3">
    <source>
        <dbReference type="PROSITE" id="PS51762"/>
    </source>
</evidence>
<accession>A0A1R3T4Q6</accession>
<dbReference type="InterPro" id="IPR013783">
    <property type="entry name" value="Ig-like_fold"/>
</dbReference>
<dbReference type="InterPro" id="IPR000757">
    <property type="entry name" value="Beta-glucanase-like"/>
</dbReference>
<dbReference type="CDD" id="cd08023">
    <property type="entry name" value="GH16_laminarinase_like"/>
    <property type="match status" value="1"/>
</dbReference>
<keyword evidence="4" id="KW-0378">Hydrolase</keyword>
<dbReference type="InterPro" id="IPR050546">
    <property type="entry name" value="Glycosyl_Hydrlase_16"/>
</dbReference>
<dbReference type="Pfam" id="PF00722">
    <property type="entry name" value="Glyco_hydro_16"/>
    <property type="match status" value="1"/>
</dbReference>
<evidence type="ECO:0000313" key="4">
    <source>
        <dbReference type="EMBL" id="SCD18965.1"/>
    </source>
</evidence>
<evidence type="ECO:0000313" key="5">
    <source>
        <dbReference type="Proteomes" id="UP000187464"/>
    </source>
</evidence>
<feature type="signal peptide" evidence="2">
    <location>
        <begin position="1"/>
        <end position="17"/>
    </location>
</feature>
<reference evidence="4 5" key="1">
    <citation type="submission" date="2016-08" db="EMBL/GenBank/DDBJ databases">
        <authorList>
            <person name="Seilhamer J.J."/>
        </authorList>
    </citation>
    <scope>NUCLEOTIDE SEQUENCE [LARGE SCALE GENOMIC DNA]</scope>
    <source>
        <strain evidence="4">M3/6</strain>
    </source>
</reference>
<gene>
    <name evidence="4" type="ORF">PSM36_0129</name>
</gene>
<dbReference type="GO" id="GO:0042972">
    <property type="term" value="F:licheninase activity"/>
    <property type="evidence" value="ECO:0007669"/>
    <property type="project" value="UniProtKB-EC"/>
</dbReference>
<dbReference type="AlphaFoldDB" id="A0A1R3T4Q6"/>
<dbReference type="PANTHER" id="PTHR10963">
    <property type="entry name" value="GLYCOSYL HYDROLASE-RELATED"/>
    <property type="match status" value="1"/>
</dbReference>
<comment type="similarity">
    <text evidence="1">Belongs to the glycosyl hydrolase 16 family.</text>
</comment>
<dbReference type="Gene3D" id="2.60.40.10">
    <property type="entry name" value="Immunoglobulins"/>
    <property type="match status" value="1"/>
</dbReference>
<dbReference type="PROSITE" id="PS51762">
    <property type="entry name" value="GH16_2"/>
    <property type="match status" value="1"/>
</dbReference>
<dbReference type="InterPro" id="IPR013320">
    <property type="entry name" value="ConA-like_dom_sf"/>
</dbReference>
<dbReference type="EMBL" id="LT605205">
    <property type="protein sequence ID" value="SCD18965.1"/>
    <property type="molecule type" value="Genomic_DNA"/>
</dbReference>
<organism evidence="4 5">
    <name type="scientific">Proteiniphilum saccharofermentans</name>
    <dbReference type="NCBI Taxonomy" id="1642647"/>
    <lineage>
        <taxon>Bacteria</taxon>
        <taxon>Pseudomonadati</taxon>
        <taxon>Bacteroidota</taxon>
        <taxon>Bacteroidia</taxon>
        <taxon>Bacteroidales</taxon>
        <taxon>Dysgonomonadaceae</taxon>
        <taxon>Proteiniphilum</taxon>
    </lineage>
</organism>
<evidence type="ECO:0000256" key="1">
    <source>
        <dbReference type="ARBA" id="ARBA00006865"/>
    </source>
</evidence>
<keyword evidence="4" id="KW-0326">Glycosidase</keyword>
<dbReference type="KEGG" id="psac:PSM36_0129"/>
<proteinExistence type="inferred from homology"/>
<feature type="domain" description="GH16" evidence="3">
    <location>
        <begin position="113"/>
        <end position="364"/>
    </location>
</feature>
<feature type="chain" id="PRO_5012571249" evidence="2">
    <location>
        <begin position="18"/>
        <end position="364"/>
    </location>
</feature>
<dbReference type="Pfam" id="PF13004">
    <property type="entry name" value="BACON"/>
    <property type="match status" value="1"/>
</dbReference>
<protein>
    <submittedName>
        <fullName evidence="4">Licheninase</fullName>
        <ecNumber evidence="4">3.2.1.73</ecNumber>
    </submittedName>
</protein>
<dbReference type="CDD" id="cd14948">
    <property type="entry name" value="BACON"/>
    <property type="match status" value="1"/>
</dbReference>
<dbReference type="SUPFAM" id="SSF49899">
    <property type="entry name" value="Concanavalin A-like lectins/glucanases"/>
    <property type="match status" value="1"/>
</dbReference>
<keyword evidence="2" id="KW-0732">Signal</keyword>
<name>A0A1R3T4Q6_9BACT</name>
<dbReference type="GO" id="GO:0005975">
    <property type="term" value="P:carbohydrate metabolic process"/>
    <property type="evidence" value="ECO:0007669"/>
    <property type="project" value="InterPro"/>
</dbReference>
<dbReference type="Gene3D" id="2.60.120.200">
    <property type="match status" value="1"/>
</dbReference>
<dbReference type="InterPro" id="IPR024361">
    <property type="entry name" value="BACON"/>
</dbReference>
<sequence length="364" mass="40427">MIMNKMKLFFLSVLALAIVCCSSKDNEIEASGSVTCSPTQIYAGYSKETSTIDVTADREWAAYSNEDWITCSPTGSVNTTGTITVTIAANTSTSAREGAVVVKAGTQRVSIPVEQEGKPVPNVEAPEGYTLVWNDEFDEGDRPNASEWWYETGGGGWGNGELQHYVSGDKDGEQLAVVKNGILTITAKKIDGTVYSIRMNTDKSWIYGYFEARLKLPVGRGTWPAFWMMPKNFTAWPDDGEIDIMEYVGYDPNVVHSTVHTKAYNHTNQTQKGASRTIQNASTEFHVYATEWTPDYIKGFVDGVEYFHFPNDKAGNKDTWPFFNPFYLKLNLAWGGSWGGAQGVDESALPASYEIDYVRVYQKK</sequence>
<dbReference type="Proteomes" id="UP000187464">
    <property type="component" value="Chromosome I"/>
</dbReference>